<sequence length="685" mass="73494">MSANMGTFVLMSLLFLAVSPAVEGQSAMSAAVATNTLKAALPTPNKAVDIIFALDRSGSVGSSNYNKIIDFVKAVLSHFSVSPTTTRVAVVSFGTDAKVEFDLLRWTSNNNNKCELLRTYIPKLKYTGGGTNTIGALNLALALLKKPGVRSTSTKVVFTITDGKWNVGGDPSSVVRTLQARGVYMYAFGVGAWGISSSRLRGLGNKDSHGHKYVYLCLDFNVLSQVAKRLRGDHHKTDYLPSYTTRCYPRCNHATRSCQCDVYGGNYACVCQKGYDCGNRRDTKCPLNSYKDTIGTGPCISCPTNSLISRTGATSKTECKCKAGYQQVGSPIQRCKRITCSRPSYDTTAVRAVSCVIWTNYGDRCSLDCQSGYVFVAGEKVLTCGGSGTWNGTPLSCKKVTCPILTAPQDGSIGPCGNRYGDTCTFQCDYSFKLSGSATTTCTAAGSWSHPTPRCSKLSCQNSEIADPSPNGVRVCPGSHTEVGHSCSVTCNTGYQPRGQQVSTCRAVNGVAGWDRRPQACQVDRCTPLTDPSDGTVSPVLCKTSPEYNTQCTYGCNKQYTLHGPTSKTCEPGGVWSSTDVNTCRDEKDPIFPNCPSDITAVAPSQKTDAEVSWLVPVATDNSGSTPTVDVDITTSLGPVNFLQRTPPIWFPEGQYTVTYTATDQGGNRATCDFSIHVQGTSERE</sequence>
<dbReference type="InterPro" id="IPR002035">
    <property type="entry name" value="VWF_A"/>
</dbReference>
<evidence type="ECO:0000256" key="7">
    <source>
        <dbReference type="SAM" id="SignalP"/>
    </source>
</evidence>
<evidence type="ECO:0000256" key="1">
    <source>
        <dbReference type="ARBA" id="ARBA00022659"/>
    </source>
</evidence>
<dbReference type="SMART" id="SM01411">
    <property type="entry name" value="Ephrin_rec_like"/>
    <property type="match status" value="1"/>
</dbReference>
<feature type="signal peptide" evidence="7">
    <location>
        <begin position="1"/>
        <end position="24"/>
    </location>
</feature>
<dbReference type="InterPro" id="IPR036465">
    <property type="entry name" value="vWFA_dom_sf"/>
</dbReference>
<dbReference type="PROSITE" id="PS50923">
    <property type="entry name" value="SUSHI"/>
    <property type="match status" value="4"/>
</dbReference>
<keyword evidence="11" id="KW-1185">Reference proteome</keyword>
<evidence type="ECO:0000256" key="2">
    <source>
        <dbReference type="ARBA" id="ARBA00022729"/>
    </source>
</evidence>
<keyword evidence="3" id="KW-0677">Repeat</keyword>
<keyword evidence="5" id="KW-0325">Glycoprotein</keyword>
<name>A0A9J7LBF5_BRAFL</name>
<dbReference type="PROSITE" id="PS50234">
    <property type="entry name" value="VWFA"/>
    <property type="match status" value="1"/>
</dbReference>
<protein>
    <submittedName>
        <fullName evidence="12">Sushi, von Willebrand factor type A, EGF and pentraxin domain-containing protein 1-like</fullName>
    </submittedName>
</protein>
<evidence type="ECO:0000256" key="6">
    <source>
        <dbReference type="PROSITE-ProRule" id="PRU00302"/>
    </source>
</evidence>
<dbReference type="Pfam" id="PF00084">
    <property type="entry name" value="Sushi"/>
    <property type="match status" value="4"/>
</dbReference>
<evidence type="ECO:0000256" key="3">
    <source>
        <dbReference type="ARBA" id="ARBA00022737"/>
    </source>
</evidence>
<feature type="domain" description="Sushi" evidence="10">
    <location>
        <begin position="524"/>
        <end position="586"/>
    </location>
</feature>
<feature type="domain" description="Sushi" evidence="10">
    <location>
        <begin position="458"/>
        <end position="523"/>
    </location>
</feature>
<dbReference type="CDD" id="cd00033">
    <property type="entry name" value="CCP"/>
    <property type="match status" value="4"/>
</dbReference>
<dbReference type="Pfam" id="PF02494">
    <property type="entry name" value="HYR"/>
    <property type="match status" value="1"/>
</dbReference>
<dbReference type="AlphaFoldDB" id="A0A9J7LBF5"/>
<keyword evidence="4 6" id="KW-1015">Disulfide bond</keyword>
<evidence type="ECO:0000259" key="10">
    <source>
        <dbReference type="PROSITE" id="PS50923"/>
    </source>
</evidence>
<dbReference type="GeneID" id="118417563"/>
<accession>A0A9J7LBF5</accession>
<dbReference type="Pfam" id="PF00092">
    <property type="entry name" value="VWA"/>
    <property type="match status" value="1"/>
</dbReference>
<dbReference type="PANTHER" id="PTHR46393">
    <property type="entry name" value="SUSHI DOMAIN-CONTAINING PROTEIN"/>
    <property type="match status" value="1"/>
</dbReference>
<dbReference type="SMART" id="SM00032">
    <property type="entry name" value="CCP"/>
    <property type="match status" value="4"/>
</dbReference>
<organism evidence="11 12">
    <name type="scientific">Branchiostoma floridae</name>
    <name type="common">Florida lancelet</name>
    <name type="synonym">Amphioxus</name>
    <dbReference type="NCBI Taxonomy" id="7739"/>
    <lineage>
        <taxon>Eukaryota</taxon>
        <taxon>Metazoa</taxon>
        <taxon>Chordata</taxon>
        <taxon>Cephalochordata</taxon>
        <taxon>Leptocardii</taxon>
        <taxon>Amphioxiformes</taxon>
        <taxon>Branchiostomatidae</taxon>
        <taxon>Branchiostoma</taxon>
    </lineage>
</organism>
<evidence type="ECO:0000259" key="9">
    <source>
        <dbReference type="PROSITE" id="PS50825"/>
    </source>
</evidence>
<keyword evidence="1 6" id="KW-0768">Sushi</keyword>
<reference evidence="11" key="1">
    <citation type="journal article" date="2020" name="Nat. Ecol. Evol.">
        <title>Deeply conserved synteny resolves early events in vertebrate evolution.</title>
        <authorList>
            <person name="Simakov O."/>
            <person name="Marletaz F."/>
            <person name="Yue J.X."/>
            <person name="O'Connell B."/>
            <person name="Jenkins J."/>
            <person name="Brandt A."/>
            <person name="Calef R."/>
            <person name="Tung C.H."/>
            <person name="Huang T.K."/>
            <person name="Schmutz J."/>
            <person name="Satoh N."/>
            <person name="Yu J.K."/>
            <person name="Putnam N.H."/>
            <person name="Green R.E."/>
            <person name="Rokhsar D.S."/>
        </authorList>
    </citation>
    <scope>NUCLEOTIDE SEQUENCE [LARGE SCALE GENOMIC DNA]</scope>
    <source>
        <strain evidence="11">S238N-H82</strain>
    </source>
</reference>
<comment type="caution">
    <text evidence="6">Lacks conserved residue(s) required for the propagation of feature annotation.</text>
</comment>
<gene>
    <name evidence="12" type="primary">LOC118417563</name>
</gene>
<dbReference type="PRINTS" id="PR00453">
    <property type="entry name" value="VWFADOMAIN"/>
</dbReference>
<dbReference type="PROSITE" id="PS50825">
    <property type="entry name" value="HYR"/>
    <property type="match status" value="1"/>
</dbReference>
<dbReference type="RefSeq" id="XP_035679050.1">
    <property type="nucleotide sequence ID" value="XM_035823157.1"/>
</dbReference>
<dbReference type="InterPro" id="IPR003410">
    <property type="entry name" value="HYR_dom"/>
</dbReference>
<dbReference type="Gene3D" id="2.10.50.10">
    <property type="entry name" value="Tumor Necrosis Factor Receptor, subunit A, domain 2"/>
    <property type="match status" value="1"/>
</dbReference>
<dbReference type="SUPFAM" id="SSF53300">
    <property type="entry name" value="vWA-like"/>
    <property type="match status" value="1"/>
</dbReference>
<dbReference type="OMA" id="TECKCKA"/>
<evidence type="ECO:0000313" key="12">
    <source>
        <dbReference type="RefSeq" id="XP_035679050.1"/>
    </source>
</evidence>
<dbReference type="CDD" id="cd01450">
    <property type="entry name" value="vWFA_subfamily_ECM"/>
    <property type="match status" value="1"/>
</dbReference>
<dbReference type="Gene3D" id="3.40.50.410">
    <property type="entry name" value="von Willebrand factor, type A domain"/>
    <property type="match status" value="1"/>
</dbReference>
<dbReference type="InterPro" id="IPR035976">
    <property type="entry name" value="Sushi/SCR/CCP_sf"/>
</dbReference>
<dbReference type="Gene3D" id="2.10.70.10">
    <property type="entry name" value="Complement Module, domain 1"/>
    <property type="match status" value="4"/>
</dbReference>
<feature type="chain" id="PRO_5039911540" evidence="7">
    <location>
        <begin position="25"/>
        <end position="685"/>
    </location>
</feature>
<evidence type="ECO:0000259" key="8">
    <source>
        <dbReference type="PROSITE" id="PS50234"/>
    </source>
</evidence>
<dbReference type="FunFam" id="3.40.50.410:FF:000196">
    <property type="entry name" value="Uncharacterized protein"/>
    <property type="match status" value="1"/>
</dbReference>
<evidence type="ECO:0000313" key="11">
    <source>
        <dbReference type="Proteomes" id="UP000001554"/>
    </source>
</evidence>
<keyword evidence="2 7" id="KW-0732">Signal</keyword>
<dbReference type="OrthoDB" id="6515930at2759"/>
<feature type="domain" description="Sushi" evidence="10">
    <location>
        <begin position="400"/>
        <end position="457"/>
    </location>
</feature>
<dbReference type="SUPFAM" id="SSF57535">
    <property type="entry name" value="Complement control module/SCR domain"/>
    <property type="match status" value="4"/>
</dbReference>
<dbReference type="InterPro" id="IPR000436">
    <property type="entry name" value="Sushi_SCR_CCP_dom"/>
</dbReference>
<dbReference type="Proteomes" id="UP000001554">
    <property type="component" value="Chromosome 6"/>
</dbReference>
<dbReference type="SMART" id="SM00327">
    <property type="entry name" value="VWA"/>
    <property type="match status" value="1"/>
</dbReference>
<feature type="domain" description="VWFA" evidence="8">
    <location>
        <begin position="49"/>
        <end position="230"/>
    </location>
</feature>
<reference evidence="12" key="2">
    <citation type="submission" date="2025-08" db="UniProtKB">
        <authorList>
            <consortium name="RefSeq"/>
        </authorList>
    </citation>
    <scope>IDENTIFICATION</scope>
    <source>
        <strain evidence="12">S238N-H82</strain>
        <tissue evidence="12">Testes</tissue>
    </source>
</reference>
<feature type="disulfide bond" evidence="6">
    <location>
        <begin position="428"/>
        <end position="455"/>
    </location>
</feature>
<evidence type="ECO:0000256" key="5">
    <source>
        <dbReference type="ARBA" id="ARBA00023180"/>
    </source>
</evidence>
<feature type="domain" description="HYR" evidence="9">
    <location>
        <begin position="585"/>
        <end position="680"/>
    </location>
</feature>
<evidence type="ECO:0000256" key="4">
    <source>
        <dbReference type="ARBA" id="ARBA00023157"/>
    </source>
</evidence>
<feature type="domain" description="Sushi" evidence="10">
    <location>
        <begin position="338"/>
        <end position="399"/>
    </location>
</feature>
<dbReference type="PANTHER" id="PTHR46393:SF7">
    <property type="entry name" value="COMPLEMENT C2"/>
    <property type="match status" value="1"/>
</dbReference>
<dbReference type="KEGG" id="bfo:118417563"/>
<proteinExistence type="predicted"/>